<evidence type="ECO:0000313" key="4">
    <source>
        <dbReference type="Proteomes" id="UP000824681"/>
    </source>
</evidence>
<accession>A0ABX8TS85</accession>
<feature type="transmembrane region" description="Helical" evidence="2">
    <location>
        <begin position="20"/>
        <end position="39"/>
    </location>
</feature>
<proteinExistence type="predicted"/>
<organism evidence="3 4">
    <name type="scientific">Nonomuraea coxensis DSM 45129</name>
    <dbReference type="NCBI Taxonomy" id="1122611"/>
    <lineage>
        <taxon>Bacteria</taxon>
        <taxon>Bacillati</taxon>
        <taxon>Actinomycetota</taxon>
        <taxon>Actinomycetes</taxon>
        <taxon>Streptosporangiales</taxon>
        <taxon>Streptosporangiaceae</taxon>
        <taxon>Nonomuraea</taxon>
    </lineage>
</organism>
<dbReference type="EMBL" id="CP068985">
    <property type="protein sequence ID" value="QYC38177.1"/>
    <property type="molecule type" value="Genomic_DNA"/>
</dbReference>
<name>A0ABX8TS85_9ACTN</name>
<protein>
    <submittedName>
        <fullName evidence="3">Uncharacterized protein</fullName>
    </submittedName>
</protein>
<dbReference type="RefSeq" id="WP_020543350.1">
    <property type="nucleotide sequence ID" value="NZ_CP068985.1"/>
</dbReference>
<evidence type="ECO:0000256" key="1">
    <source>
        <dbReference type="SAM" id="MobiDB-lite"/>
    </source>
</evidence>
<feature type="region of interest" description="Disordered" evidence="1">
    <location>
        <begin position="45"/>
        <end position="64"/>
    </location>
</feature>
<keyword evidence="2" id="KW-0812">Transmembrane</keyword>
<keyword evidence="4" id="KW-1185">Reference proteome</keyword>
<evidence type="ECO:0000256" key="2">
    <source>
        <dbReference type="SAM" id="Phobius"/>
    </source>
</evidence>
<gene>
    <name evidence="3" type="ORF">Nocox_02725</name>
</gene>
<evidence type="ECO:0000313" key="3">
    <source>
        <dbReference type="EMBL" id="QYC38177.1"/>
    </source>
</evidence>
<dbReference type="Proteomes" id="UP000824681">
    <property type="component" value="Chromosome"/>
</dbReference>
<sequence>MLPDAMAVAEIGESWRHLETALMLGLWAVAGFLPAPLVLRRMARRQSGSAVEEQRRKAAQQRTT</sequence>
<keyword evidence="2" id="KW-1133">Transmembrane helix</keyword>
<reference evidence="3 4" key="1">
    <citation type="journal article" date="2021" name="ACS Chem. Biol.">
        <title>Genomic-Led Discovery of a Novel Glycopeptide Antibiotic by Nonomuraea coxensis DSM 45129.</title>
        <authorList>
            <person name="Yushchuk O."/>
            <person name="Vior N.M."/>
            <person name="Andreo-Vidal A."/>
            <person name="Berini F."/>
            <person name="Ruckert C."/>
            <person name="Busche T."/>
            <person name="Binda E."/>
            <person name="Kalinowski J."/>
            <person name="Truman A.W."/>
            <person name="Marinelli F."/>
        </authorList>
    </citation>
    <scope>NUCLEOTIDE SEQUENCE [LARGE SCALE GENOMIC DNA]</scope>
    <source>
        <strain evidence="3 4">DSM 45129</strain>
    </source>
</reference>
<keyword evidence="2" id="KW-0472">Membrane</keyword>